<gene>
    <name evidence="3" type="ORF">HC031_29625</name>
</gene>
<feature type="transmembrane region" description="Helical" evidence="2">
    <location>
        <begin position="34"/>
        <end position="59"/>
    </location>
</feature>
<name>A0ABX0Y670_9ACTN</name>
<keyword evidence="2" id="KW-1133">Transmembrane helix</keyword>
<proteinExistence type="predicted"/>
<feature type="compositionally biased region" description="Basic and acidic residues" evidence="1">
    <location>
        <begin position="85"/>
        <end position="107"/>
    </location>
</feature>
<reference evidence="3 4" key="1">
    <citation type="submission" date="2020-03" db="EMBL/GenBank/DDBJ databases">
        <title>WGS of the type strain of Planosporangium spp.</title>
        <authorList>
            <person name="Thawai C."/>
        </authorList>
    </citation>
    <scope>NUCLEOTIDE SEQUENCE [LARGE SCALE GENOMIC DNA]</scope>
    <source>
        <strain evidence="3 4">TBRC 5610</strain>
    </source>
</reference>
<evidence type="ECO:0000313" key="4">
    <source>
        <dbReference type="Proteomes" id="UP000722989"/>
    </source>
</evidence>
<evidence type="ECO:0000256" key="2">
    <source>
        <dbReference type="SAM" id="Phobius"/>
    </source>
</evidence>
<feature type="region of interest" description="Disordered" evidence="1">
    <location>
        <begin position="83"/>
        <end position="115"/>
    </location>
</feature>
<sequence>MSNKPSDFGPPLKAMGWLSVVAGGLAGASKELGVPWFVLVGFMGLYALPVVGLVLVAMYTTNPRRHRTAYRVLKVLTPQWPDLAEAVKPDDDERNQRPTPADEHEPRPAPTDSPA</sequence>
<keyword evidence="2" id="KW-0812">Transmembrane</keyword>
<keyword evidence="2" id="KW-0472">Membrane</keyword>
<comment type="caution">
    <text evidence="3">The sequence shown here is derived from an EMBL/GenBank/DDBJ whole genome shotgun (WGS) entry which is preliminary data.</text>
</comment>
<evidence type="ECO:0000256" key="1">
    <source>
        <dbReference type="SAM" id="MobiDB-lite"/>
    </source>
</evidence>
<keyword evidence="4" id="KW-1185">Reference proteome</keyword>
<accession>A0ABX0Y670</accession>
<dbReference type="Proteomes" id="UP000722989">
    <property type="component" value="Unassembled WGS sequence"/>
</dbReference>
<organism evidence="3 4">
    <name type="scientific">Planosporangium thailandense</name>
    <dbReference type="NCBI Taxonomy" id="765197"/>
    <lineage>
        <taxon>Bacteria</taxon>
        <taxon>Bacillati</taxon>
        <taxon>Actinomycetota</taxon>
        <taxon>Actinomycetes</taxon>
        <taxon>Micromonosporales</taxon>
        <taxon>Micromonosporaceae</taxon>
        <taxon>Planosporangium</taxon>
    </lineage>
</organism>
<dbReference type="EMBL" id="JAATVY010000038">
    <property type="protein sequence ID" value="NJC73843.1"/>
    <property type="molecule type" value="Genomic_DNA"/>
</dbReference>
<evidence type="ECO:0000313" key="3">
    <source>
        <dbReference type="EMBL" id="NJC73843.1"/>
    </source>
</evidence>
<dbReference type="RefSeq" id="WP_167928751.1">
    <property type="nucleotide sequence ID" value="NZ_JAATVY010000038.1"/>
</dbReference>
<protein>
    <submittedName>
        <fullName evidence="3">Uncharacterized protein</fullName>
    </submittedName>
</protein>